<dbReference type="FunFam" id="3.10.110.10:FF:000101">
    <property type="entry name" value="Ubiquitin-conjugating enzyme E2 D2"/>
    <property type="match status" value="1"/>
</dbReference>
<keyword evidence="5" id="KW-0833">Ubl conjugation pathway</keyword>
<sequence length="296" mass="33544">MASTRNFKNRILKELEDIQNDPPEFFSLAPENEDKSIWQATMPGPLSSPYEGGTFELSIHLPPDYPLKPPKVAFRTKIYHPNIDSDGGSIGIDILKDKNWLPGRTIKEVLLAIYLILGDPQLDNPLEENTANMVKTVARKWTQMYAMGPAYKRISEELKSLEKSNPSYANAGLVDGDMFHWQAAILDLRGTPYNGGMFQVDIHFSRQYPNEPPKVVFRTKIFHPNIDENGSIGLDILKDRWSKDLSISQVLHSIRSLLKNPNPDAPLVPWIAHMCKTNCSEYDTTARSWTLKYAMG</sequence>
<name>A0A5D2TRU9_GOSMU</name>
<evidence type="ECO:0000313" key="8">
    <source>
        <dbReference type="EMBL" id="TYI67949.1"/>
    </source>
</evidence>
<feature type="domain" description="UBC core" evidence="7">
    <location>
        <begin position="149"/>
        <end position="295"/>
    </location>
</feature>
<accession>A0A5D2TRU9</accession>
<dbReference type="InterPro" id="IPR016135">
    <property type="entry name" value="UBQ-conjugating_enzyme/RWD"/>
</dbReference>
<dbReference type="AlphaFoldDB" id="A0A5D2TRU9"/>
<dbReference type="Gene3D" id="3.10.110.10">
    <property type="entry name" value="Ubiquitin Conjugating Enzyme"/>
    <property type="match status" value="2"/>
</dbReference>
<organism evidence="8 9">
    <name type="scientific">Gossypium mustelinum</name>
    <name type="common">Cotton</name>
    <name type="synonym">Gossypium caicoense</name>
    <dbReference type="NCBI Taxonomy" id="34275"/>
    <lineage>
        <taxon>Eukaryota</taxon>
        <taxon>Viridiplantae</taxon>
        <taxon>Streptophyta</taxon>
        <taxon>Embryophyta</taxon>
        <taxon>Tracheophyta</taxon>
        <taxon>Spermatophyta</taxon>
        <taxon>Magnoliopsida</taxon>
        <taxon>eudicotyledons</taxon>
        <taxon>Gunneridae</taxon>
        <taxon>Pentapetalae</taxon>
        <taxon>rosids</taxon>
        <taxon>malvids</taxon>
        <taxon>Malvales</taxon>
        <taxon>Malvaceae</taxon>
        <taxon>Malvoideae</taxon>
        <taxon>Gossypium</taxon>
    </lineage>
</organism>
<gene>
    <name evidence="8" type="ORF">E1A91_D08G055200v1</name>
</gene>
<dbReference type="SUPFAM" id="SSF54495">
    <property type="entry name" value="UBC-like"/>
    <property type="match status" value="2"/>
</dbReference>
<evidence type="ECO:0000256" key="1">
    <source>
        <dbReference type="ARBA" id="ARBA00000485"/>
    </source>
</evidence>
<evidence type="ECO:0000313" key="9">
    <source>
        <dbReference type="Proteomes" id="UP000323597"/>
    </source>
</evidence>
<evidence type="ECO:0000256" key="2">
    <source>
        <dbReference type="ARBA" id="ARBA00004906"/>
    </source>
</evidence>
<evidence type="ECO:0000256" key="6">
    <source>
        <dbReference type="ARBA" id="ARBA00022840"/>
    </source>
</evidence>
<comment type="pathway">
    <text evidence="2">Protein modification; protein ubiquitination.</text>
</comment>
<evidence type="ECO:0000256" key="5">
    <source>
        <dbReference type="ARBA" id="ARBA00022786"/>
    </source>
</evidence>
<dbReference type="GO" id="GO:0061631">
    <property type="term" value="F:ubiquitin conjugating enzyme activity"/>
    <property type="evidence" value="ECO:0007669"/>
    <property type="project" value="UniProtKB-EC"/>
</dbReference>
<dbReference type="SMART" id="SM00212">
    <property type="entry name" value="UBCc"/>
    <property type="match status" value="2"/>
</dbReference>
<dbReference type="Proteomes" id="UP000323597">
    <property type="component" value="Chromosome D08"/>
</dbReference>
<dbReference type="Pfam" id="PF00179">
    <property type="entry name" value="UQ_con"/>
    <property type="match status" value="2"/>
</dbReference>
<dbReference type="EMBL" id="CM017656">
    <property type="protein sequence ID" value="TYI67949.1"/>
    <property type="molecule type" value="Genomic_DNA"/>
</dbReference>
<keyword evidence="3" id="KW-0808">Transferase</keyword>
<keyword evidence="4" id="KW-0547">Nucleotide-binding</keyword>
<comment type="catalytic activity">
    <reaction evidence="1">
        <text>S-ubiquitinyl-[E1 ubiquitin-activating enzyme]-L-cysteine + [E2 ubiquitin-conjugating enzyme]-L-cysteine = [E1 ubiquitin-activating enzyme]-L-cysteine + S-ubiquitinyl-[E2 ubiquitin-conjugating enzyme]-L-cysteine.</text>
        <dbReference type="EC" id="2.3.2.23"/>
    </reaction>
</comment>
<keyword evidence="6" id="KW-0067">ATP-binding</keyword>
<proteinExistence type="predicted"/>
<feature type="domain" description="UBC core" evidence="7">
    <location>
        <begin position="6"/>
        <end position="157"/>
    </location>
</feature>
<dbReference type="InterPro" id="IPR000608">
    <property type="entry name" value="UBC"/>
</dbReference>
<evidence type="ECO:0000256" key="4">
    <source>
        <dbReference type="ARBA" id="ARBA00022741"/>
    </source>
</evidence>
<evidence type="ECO:0000259" key="7">
    <source>
        <dbReference type="PROSITE" id="PS50127"/>
    </source>
</evidence>
<dbReference type="PROSITE" id="PS50127">
    <property type="entry name" value="UBC_2"/>
    <property type="match status" value="2"/>
</dbReference>
<dbReference type="GO" id="GO:0005524">
    <property type="term" value="F:ATP binding"/>
    <property type="evidence" value="ECO:0007669"/>
    <property type="project" value="UniProtKB-KW"/>
</dbReference>
<dbReference type="PANTHER" id="PTHR24068">
    <property type="entry name" value="UBIQUITIN-CONJUGATING ENZYME E2"/>
    <property type="match status" value="1"/>
</dbReference>
<reference evidence="8 9" key="1">
    <citation type="submission" date="2019-07" db="EMBL/GenBank/DDBJ databases">
        <title>WGS assembly of Gossypium mustelinum.</title>
        <authorList>
            <person name="Chen Z.J."/>
            <person name="Sreedasyam A."/>
            <person name="Ando A."/>
            <person name="Song Q."/>
            <person name="De L."/>
            <person name="Hulse-Kemp A."/>
            <person name="Ding M."/>
            <person name="Ye W."/>
            <person name="Kirkbride R."/>
            <person name="Jenkins J."/>
            <person name="Plott C."/>
            <person name="Lovell J."/>
            <person name="Lin Y.-M."/>
            <person name="Vaughn R."/>
            <person name="Liu B."/>
            <person name="Li W."/>
            <person name="Simpson S."/>
            <person name="Scheffler B."/>
            <person name="Saski C."/>
            <person name="Grover C."/>
            <person name="Hu G."/>
            <person name="Conover J."/>
            <person name="Carlson J."/>
            <person name="Shu S."/>
            <person name="Boston L."/>
            <person name="Williams M."/>
            <person name="Peterson D."/>
            <person name="Mcgee K."/>
            <person name="Jones D."/>
            <person name="Wendel J."/>
            <person name="Stelly D."/>
            <person name="Grimwood J."/>
            <person name="Schmutz J."/>
        </authorList>
    </citation>
    <scope>NUCLEOTIDE SEQUENCE [LARGE SCALE GENOMIC DNA]</scope>
    <source>
        <strain evidence="8">1408120.09</strain>
    </source>
</reference>
<keyword evidence="9" id="KW-1185">Reference proteome</keyword>
<protein>
    <recommendedName>
        <fullName evidence="7">UBC core domain-containing protein</fullName>
    </recommendedName>
</protein>
<evidence type="ECO:0000256" key="3">
    <source>
        <dbReference type="ARBA" id="ARBA00022679"/>
    </source>
</evidence>